<reference evidence="1" key="1">
    <citation type="journal article" date="2012" name="PLoS ONE">
        <title>Gene sets for utilization of primary and secondary nutrition supplies in the distal gut of endangered iberian lynx.</title>
        <authorList>
            <person name="Alcaide M."/>
            <person name="Messina E."/>
            <person name="Richter M."/>
            <person name="Bargiela R."/>
            <person name="Peplies J."/>
            <person name="Huws S.A."/>
            <person name="Newbold C.J."/>
            <person name="Golyshin P.N."/>
            <person name="Simon M.A."/>
            <person name="Lopez G."/>
            <person name="Yakimov M.M."/>
            <person name="Ferrer M."/>
        </authorList>
    </citation>
    <scope>NUCLEOTIDE SEQUENCE</scope>
</reference>
<organism evidence="1">
    <name type="scientific">gut metagenome</name>
    <dbReference type="NCBI Taxonomy" id="749906"/>
    <lineage>
        <taxon>unclassified sequences</taxon>
        <taxon>metagenomes</taxon>
        <taxon>organismal metagenomes</taxon>
    </lineage>
</organism>
<sequence>MHQFLSCHFEIQIFAHYLIVEYPFVSKLLGTFFRVGIPHKHGTSFENDFTTPLTTNQS</sequence>
<comment type="caution">
    <text evidence="1">The sequence shown here is derived from an EMBL/GenBank/DDBJ whole genome shotgun (WGS) entry which is preliminary data.</text>
</comment>
<gene>
    <name evidence="1" type="ORF">EVA_03522</name>
</gene>
<dbReference type="EMBL" id="AMCI01000641">
    <property type="protein sequence ID" value="EJX08365.1"/>
    <property type="molecule type" value="Genomic_DNA"/>
</dbReference>
<accession>J9H3T8</accession>
<evidence type="ECO:0000313" key="1">
    <source>
        <dbReference type="EMBL" id="EJX08365.1"/>
    </source>
</evidence>
<proteinExistence type="predicted"/>
<dbReference type="AlphaFoldDB" id="J9H3T8"/>
<protein>
    <submittedName>
        <fullName evidence="1">Uncharacterized protein</fullName>
    </submittedName>
</protein>
<name>J9H3T8_9ZZZZ</name>